<dbReference type="EMBL" id="JBBYHR010000005">
    <property type="protein sequence ID" value="MEL1244823.1"/>
    <property type="molecule type" value="Genomic_DNA"/>
</dbReference>
<evidence type="ECO:0000256" key="2">
    <source>
        <dbReference type="ARBA" id="ARBA00022737"/>
    </source>
</evidence>
<dbReference type="PANTHER" id="PTHR48051">
    <property type="match status" value="1"/>
</dbReference>
<proteinExistence type="predicted"/>
<gene>
    <name evidence="3" type="ORF">AAEO56_11165</name>
</gene>
<reference evidence="3 4" key="1">
    <citation type="submission" date="2024-04" db="EMBL/GenBank/DDBJ databases">
        <title>Flavobacterium sp. DGU11 16S ribosomal RNA gene Genome sequencing and assembly.</title>
        <authorList>
            <person name="Park S."/>
        </authorList>
    </citation>
    <scope>NUCLEOTIDE SEQUENCE [LARGE SCALE GENOMIC DNA]</scope>
    <source>
        <strain evidence="3 4">DGU11</strain>
    </source>
</reference>
<accession>A0ABU9HYL9</accession>
<dbReference type="RefSeq" id="WP_341697138.1">
    <property type="nucleotide sequence ID" value="NZ_JBBYHR010000005.1"/>
</dbReference>
<keyword evidence="1" id="KW-0433">Leucine-rich repeat</keyword>
<dbReference type="SUPFAM" id="SSF52058">
    <property type="entry name" value="L domain-like"/>
    <property type="match status" value="1"/>
</dbReference>
<dbReference type="InterPro" id="IPR050216">
    <property type="entry name" value="LRR_domain-containing"/>
</dbReference>
<dbReference type="PANTHER" id="PTHR48051:SF54">
    <property type="entry name" value="LEUCINE-RICH REPEAT-CONTAINING PROTEIN"/>
    <property type="match status" value="1"/>
</dbReference>
<sequence>MDYKEIFSHIRGFGAGKIYDFLAANPTQKPEGVDEMLLAVVTTLYSKDLKKNFKVLLGKIGGEPVKQALKVVSKRDYSNYSAMKNLAIDLPELEKIEGFNTLQFAKYLSMTSHTVRDMREYFLEKATDEEIKYYLLNELYDINEHDIVRLYIGDDLSERVAQLVWDVVPQMASSVRSLTCRTKGKVSFGFDSIDMPHIYDIKIGGEFDEFPMFVFDQLSLQKLNIRTSLSVFPEGVGKLTNLKELIINMPVTELPGDIFSLTEITWFSLYNTRLTAVPEAIGNFVKLKNIGLSIEDNPEMKTIPESLFALPNLPKIYKDDIKAEFMPDNEYEMLYNAIEFFMREFKNIPDVKDILAKYKAGEEPNYYPELAIACTKCYYEDEHGRSLGTYYSYIDDNAPEKLKAVNKTLKPFKYIDDTTTPEDYEKMRKKLQPFEWFDTEKFISLCELMVADIYEKYPFEKW</sequence>
<evidence type="ECO:0000313" key="3">
    <source>
        <dbReference type="EMBL" id="MEL1244823.1"/>
    </source>
</evidence>
<evidence type="ECO:0000313" key="4">
    <source>
        <dbReference type="Proteomes" id="UP001464555"/>
    </source>
</evidence>
<name>A0ABU9HYL9_9FLAO</name>
<evidence type="ECO:0008006" key="5">
    <source>
        <dbReference type="Google" id="ProtNLM"/>
    </source>
</evidence>
<keyword evidence="2" id="KW-0677">Repeat</keyword>
<dbReference type="Gene3D" id="3.80.10.10">
    <property type="entry name" value="Ribonuclease Inhibitor"/>
    <property type="match status" value="1"/>
</dbReference>
<dbReference type="InterPro" id="IPR032675">
    <property type="entry name" value="LRR_dom_sf"/>
</dbReference>
<protein>
    <recommendedName>
        <fullName evidence="5">Leucine rich repeat-containing protein</fullName>
    </recommendedName>
</protein>
<keyword evidence="4" id="KW-1185">Reference proteome</keyword>
<organism evidence="3 4">
    <name type="scientific">Flavobacterium arundinis</name>
    <dbReference type="NCBI Taxonomy" id="3139143"/>
    <lineage>
        <taxon>Bacteria</taxon>
        <taxon>Pseudomonadati</taxon>
        <taxon>Bacteroidota</taxon>
        <taxon>Flavobacteriia</taxon>
        <taxon>Flavobacteriales</taxon>
        <taxon>Flavobacteriaceae</taxon>
        <taxon>Flavobacterium</taxon>
    </lineage>
</organism>
<evidence type="ECO:0000256" key="1">
    <source>
        <dbReference type="ARBA" id="ARBA00022614"/>
    </source>
</evidence>
<dbReference type="Proteomes" id="UP001464555">
    <property type="component" value="Unassembled WGS sequence"/>
</dbReference>
<comment type="caution">
    <text evidence="3">The sequence shown here is derived from an EMBL/GenBank/DDBJ whole genome shotgun (WGS) entry which is preliminary data.</text>
</comment>